<organism evidence="1">
    <name type="scientific">Myoviridae sp. ctTRu92</name>
    <dbReference type="NCBI Taxonomy" id="2825111"/>
    <lineage>
        <taxon>Viruses</taxon>
        <taxon>Duplodnaviria</taxon>
        <taxon>Heunggongvirae</taxon>
        <taxon>Uroviricota</taxon>
        <taxon>Caudoviricetes</taxon>
    </lineage>
</organism>
<dbReference type="EMBL" id="BK015589">
    <property type="protein sequence ID" value="DAE14620.1"/>
    <property type="molecule type" value="Genomic_DNA"/>
</dbReference>
<proteinExistence type="predicted"/>
<protein>
    <submittedName>
        <fullName evidence="1">Uncharacterized protein</fullName>
    </submittedName>
</protein>
<sequence length="155" mass="18770">MFNRLKKRKQLLIEFENMSSFLFDCMFRCIIYDLDEDDYMHEIDNIASCVIHAKVLSEERFCYRSNPYETNRYLFKGFPETVYESRIICLSKLRNFGRAYLHLTNEQFLYFCNCYKSLSSFIENYLSTDFKVEDNLLKEKIISVIDTYRCKDSFI</sequence>
<evidence type="ECO:0000313" key="1">
    <source>
        <dbReference type="EMBL" id="DAE14620.1"/>
    </source>
</evidence>
<accession>A0A8S5Q7Z2</accession>
<reference evidence="1" key="1">
    <citation type="journal article" date="2021" name="Proc. Natl. Acad. Sci. U.S.A.">
        <title>A Catalog of Tens of Thousands of Viruses from Human Metagenomes Reveals Hidden Associations with Chronic Diseases.</title>
        <authorList>
            <person name="Tisza M.J."/>
            <person name="Buck C.B."/>
        </authorList>
    </citation>
    <scope>NUCLEOTIDE SEQUENCE</scope>
    <source>
        <strain evidence="1">CtTRu92</strain>
    </source>
</reference>
<name>A0A8S5Q7Z2_9CAUD</name>